<dbReference type="AlphaFoldDB" id="A0A382PTK1"/>
<sequence length="87" mass="10399">MVNQGQIDHLLQESGQIQPPDSLVRQVYLKDHKEAHRQSIDDPEEFWSGVAEELDWFAPWDKVFQWDYPRFKWFLGAKCNITYNCLD</sequence>
<feature type="non-terminal residue" evidence="2">
    <location>
        <position position="87"/>
    </location>
</feature>
<dbReference type="InterPro" id="IPR032387">
    <property type="entry name" value="ACAS_N"/>
</dbReference>
<evidence type="ECO:0000313" key="2">
    <source>
        <dbReference type="EMBL" id="SVC76723.1"/>
    </source>
</evidence>
<accession>A0A382PTK1</accession>
<dbReference type="PANTHER" id="PTHR24095:SF14">
    <property type="entry name" value="ACETYL-COENZYME A SYNTHETASE 1"/>
    <property type="match status" value="1"/>
</dbReference>
<reference evidence="2" key="1">
    <citation type="submission" date="2018-05" db="EMBL/GenBank/DDBJ databases">
        <authorList>
            <person name="Lanie J.A."/>
            <person name="Ng W.-L."/>
            <person name="Kazmierczak K.M."/>
            <person name="Andrzejewski T.M."/>
            <person name="Davidsen T.M."/>
            <person name="Wayne K.J."/>
            <person name="Tettelin H."/>
            <person name="Glass J.I."/>
            <person name="Rusch D."/>
            <person name="Podicherti R."/>
            <person name="Tsui H.-C.T."/>
            <person name="Winkler M.E."/>
        </authorList>
    </citation>
    <scope>NUCLEOTIDE SEQUENCE</scope>
</reference>
<dbReference type="GO" id="GO:0003987">
    <property type="term" value="F:acetate-CoA ligase activity"/>
    <property type="evidence" value="ECO:0007669"/>
    <property type="project" value="TreeGrafter"/>
</dbReference>
<evidence type="ECO:0000259" key="1">
    <source>
        <dbReference type="Pfam" id="PF16177"/>
    </source>
</evidence>
<dbReference type="PANTHER" id="PTHR24095">
    <property type="entry name" value="ACETYL-COENZYME A SYNTHETASE"/>
    <property type="match status" value="1"/>
</dbReference>
<name>A0A382PTK1_9ZZZZ</name>
<dbReference type="InterPro" id="IPR042099">
    <property type="entry name" value="ANL_N_sf"/>
</dbReference>
<dbReference type="EMBL" id="UINC01109719">
    <property type="protein sequence ID" value="SVC76723.1"/>
    <property type="molecule type" value="Genomic_DNA"/>
</dbReference>
<dbReference type="Gene3D" id="3.40.50.12780">
    <property type="entry name" value="N-terminal domain of ligase-like"/>
    <property type="match status" value="1"/>
</dbReference>
<organism evidence="2">
    <name type="scientific">marine metagenome</name>
    <dbReference type="NCBI Taxonomy" id="408172"/>
    <lineage>
        <taxon>unclassified sequences</taxon>
        <taxon>metagenomes</taxon>
        <taxon>ecological metagenomes</taxon>
    </lineage>
</organism>
<feature type="domain" description="Acetyl-coenzyme A synthetase N-terminal" evidence="1">
    <location>
        <begin position="33"/>
        <end position="85"/>
    </location>
</feature>
<protein>
    <recommendedName>
        <fullName evidence="1">Acetyl-coenzyme A synthetase N-terminal domain-containing protein</fullName>
    </recommendedName>
</protein>
<dbReference type="SUPFAM" id="SSF56801">
    <property type="entry name" value="Acetyl-CoA synthetase-like"/>
    <property type="match status" value="1"/>
</dbReference>
<gene>
    <name evidence="2" type="ORF">METZ01_LOCUS329577</name>
</gene>
<dbReference type="Pfam" id="PF16177">
    <property type="entry name" value="ACAS_N"/>
    <property type="match status" value="1"/>
</dbReference>
<dbReference type="GO" id="GO:0005829">
    <property type="term" value="C:cytosol"/>
    <property type="evidence" value="ECO:0007669"/>
    <property type="project" value="TreeGrafter"/>
</dbReference>
<proteinExistence type="predicted"/>
<dbReference type="GO" id="GO:0006085">
    <property type="term" value="P:acetyl-CoA biosynthetic process"/>
    <property type="evidence" value="ECO:0007669"/>
    <property type="project" value="TreeGrafter"/>
</dbReference>